<evidence type="ECO:0000313" key="2">
    <source>
        <dbReference type="Proteomes" id="UP000664144"/>
    </source>
</evidence>
<evidence type="ECO:0000313" key="1">
    <source>
        <dbReference type="EMBL" id="MBO0360909.1"/>
    </source>
</evidence>
<proteinExistence type="predicted"/>
<name>A0A939JBG5_9BACT</name>
<dbReference type="EMBL" id="JAFLQZ010000026">
    <property type="protein sequence ID" value="MBO0360909.1"/>
    <property type="molecule type" value="Genomic_DNA"/>
</dbReference>
<dbReference type="AlphaFoldDB" id="A0A939JBG5"/>
<dbReference type="Proteomes" id="UP000664144">
    <property type="component" value="Unassembled WGS sequence"/>
</dbReference>
<organism evidence="1 2">
    <name type="scientific">Hymenobacter telluris</name>
    <dbReference type="NCBI Taxonomy" id="2816474"/>
    <lineage>
        <taxon>Bacteria</taxon>
        <taxon>Pseudomonadati</taxon>
        <taxon>Bacteroidota</taxon>
        <taxon>Cytophagia</taxon>
        <taxon>Cytophagales</taxon>
        <taxon>Hymenobacteraceae</taxon>
        <taxon>Hymenobacter</taxon>
    </lineage>
</organism>
<keyword evidence="2" id="KW-1185">Reference proteome</keyword>
<protein>
    <submittedName>
        <fullName evidence="1">Uncharacterized protein</fullName>
    </submittedName>
</protein>
<reference evidence="1" key="1">
    <citation type="submission" date="2021-03" db="EMBL/GenBank/DDBJ databases">
        <authorList>
            <person name="Kim M.K."/>
        </authorList>
    </citation>
    <scope>NUCLEOTIDE SEQUENCE</scope>
    <source>
        <strain evidence="1">BT186</strain>
    </source>
</reference>
<gene>
    <name evidence="1" type="ORF">J0X19_23315</name>
</gene>
<comment type="caution">
    <text evidence="1">The sequence shown here is derived from an EMBL/GenBank/DDBJ whole genome shotgun (WGS) entry which is preliminary data.</text>
</comment>
<accession>A0A939JBG5</accession>
<dbReference type="RefSeq" id="WP_206986819.1">
    <property type="nucleotide sequence ID" value="NZ_JAFLQZ010000026.1"/>
</dbReference>
<sequence>MPLTPFDPLDQIRIAEMMLEATQNALNDVFRIGDFLVGGGDSSNLGGHPDIRY</sequence>